<accession>A2CD98</accession>
<dbReference type="Proteomes" id="UP000002274">
    <property type="component" value="Chromosome"/>
</dbReference>
<reference evidence="2 3" key="1">
    <citation type="journal article" date="2007" name="PLoS Genet.">
        <title>Patterns and implications of gene gain and loss in the evolution of Prochlorococcus.</title>
        <authorList>
            <person name="Kettler G.C."/>
            <person name="Martiny A.C."/>
            <person name="Huang K."/>
            <person name="Zucker J."/>
            <person name="Coleman M.L."/>
            <person name="Rodrigue S."/>
            <person name="Chen F."/>
            <person name="Lapidus A."/>
            <person name="Ferriera S."/>
            <person name="Johnson J."/>
            <person name="Steglich C."/>
            <person name="Church G.M."/>
            <person name="Richardson P."/>
            <person name="Chisholm S.W."/>
        </authorList>
    </citation>
    <scope>NUCLEOTIDE SEQUENCE [LARGE SCALE GENOMIC DNA]</scope>
    <source>
        <strain evidence="2 3">MIT 9303</strain>
    </source>
</reference>
<evidence type="ECO:0000313" key="2">
    <source>
        <dbReference type="EMBL" id="ABM79458.1"/>
    </source>
</evidence>
<protein>
    <submittedName>
        <fullName evidence="2">Uncharacterized protein</fullName>
    </submittedName>
</protein>
<keyword evidence="1" id="KW-1133">Transmembrane helix</keyword>
<dbReference type="AlphaFoldDB" id="A2CD98"/>
<keyword evidence="1" id="KW-0472">Membrane</keyword>
<evidence type="ECO:0000256" key="1">
    <source>
        <dbReference type="SAM" id="Phobius"/>
    </source>
</evidence>
<sequence>MGFKIGVVEDSAEDTPKKRFTSFLASKVLRRSIYYILFIKWLLGLLVGFDFQN</sequence>
<gene>
    <name evidence="2" type="ordered locus">P9303_27281</name>
</gene>
<organism evidence="2 3">
    <name type="scientific">Prochlorococcus marinus (strain MIT 9303)</name>
    <dbReference type="NCBI Taxonomy" id="59922"/>
    <lineage>
        <taxon>Bacteria</taxon>
        <taxon>Bacillati</taxon>
        <taxon>Cyanobacteriota</taxon>
        <taxon>Cyanophyceae</taxon>
        <taxon>Synechococcales</taxon>
        <taxon>Prochlorococcaceae</taxon>
        <taxon>Prochlorococcus</taxon>
    </lineage>
</organism>
<dbReference type="KEGG" id="pmf:P9303_27281"/>
<dbReference type="EMBL" id="CP000554">
    <property type="protein sequence ID" value="ABM79458.1"/>
    <property type="molecule type" value="Genomic_DNA"/>
</dbReference>
<keyword evidence="1" id="KW-0812">Transmembrane</keyword>
<dbReference type="HOGENOM" id="CLU_3065010_0_0_3"/>
<feature type="transmembrane region" description="Helical" evidence="1">
    <location>
        <begin position="32"/>
        <end position="51"/>
    </location>
</feature>
<name>A2CD98_PROM3</name>
<evidence type="ECO:0000313" key="3">
    <source>
        <dbReference type="Proteomes" id="UP000002274"/>
    </source>
</evidence>
<proteinExistence type="predicted"/>